<dbReference type="Gene3D" id="1.25.40.10">
    <property type="entry name" value="Tetratricopeptide repeat domain"/>
    <property type="match status" value="1"/>
</dbReference>
<sequence>MDTVSYPDEKVIKFLNNFVIPLRVRHDAQPLATDFSIKWTPTLVILDSDGKEHHRTVGFLSPEELIPSLLLGIAKLHFDLNAFKEALSNLEKILFDFPKSSSAPEAIYLKGVCSYKDTKNPRGLKEAYEQLQARYPESEWTKRAYPYRLL</sequence>
<gene>
    <name evidence="1" type="ORF">BROFUL_03409</name>
</gene>
<evidence type="ECO:0008006" key="3">
    <source>
        <dbReference type="Google" id="ProtNLM"/>
    </source>
</evidence>
<dbReference type="InterPro" id="IPR036249">
    <property type="entry name" value="Thioredoxin-like_sf"/>
</dbReference>
<proteinExistence type="predicted"/>
<dbReference type="SUPFAM" id="SSF52833">
    <property type="entry name" value="Thioredoxin-like"/>
    <property type="match status" value="1"/>
</dbReference>
<comment type="caution">
    <text evidence="1">The sequence shown here is derived from an EMBL/GenBank/DDBJ whole genome shotgun (WGS) entry which is preliminary data.</text>
</comment>
<dbReference type="SUPFAM" id="SSF48452">
    <property type="entry name" value="TPR-like"/>
    <property type="match status" value="1"/>
</dbReference>
<evidence type="ECO:0000313" key="2">
    <source>
        <dbReference type="Proteomes" id="UP000034954"/>
    </source>
</evidence>
<reference evidence="1 2" key="1">
    <citation type="journal article" date="2013" name="BMC Microbiol.">
        <title>Identification of the type II cytochrome c maturation pathway in anammox bacteria by comparative genomics.</title>
        <authorList>
            <person name="Ferousi C."/>
            <person name="Speth D.R."/>
            <person name="Reimann J."/>
            <person name="Op den Camp H.J."/>
            <person name="Allen J.W."/>
            <person name="Keltjens J.T."/>
            <person name="Jetten M.S."/>
        </authorList>
    </citation>
    <scope>NUCLEOTIDE SEQUENCE [LARGE SCALE GENOMIC DNA]</scope>
    <source>
        <strain evidence="1">RU1</strain>
    </source>
</reference>
<protein>
    <recommendedName>
        <fullName evidence="3">Tetratricopeptide repeat protein</fullName>
    </recommendedName>
</protein>
<keyword evidence="2" id="KW-1185">Reference proteome</keyword>
<dbReference type="InterPro" id="IPR011990">
    <property type="entry name" value="TPR-like_helical_dom_sf"/>
</dbReference>
<organism evidence="1 2">
    <name type="scientific">Candidatus Brocadia fulgida</name>
    <dbReference type="NCBI Taxonomy" id="380242"/>
    <lineage>
        <taxon>Bacteria</taxon>
        <taxon>Pseudomonadati</taxon>
        <taxon>Planctomycetota</taxon>
        <taxon>Candidatus Brocadiia</taxon>
        <taxon>Candidatus Brocadiales</taxon>
        <taxon>Candidatus Brocadiaceae</taxon>
        <taxon>Candidatus Brocadia</taxon>
    </lineage>
</organism>
<dbReference type="EMBL" id="LAQJ01000312">
    <property type="protein sequence ID" value="KKO17898.1"/>
    <property type="molecule type" value="Genomic_DNA"/>
</dbReference>
<dbReference type="PATRIC" id="fig|380242.3.peg.4185"/>
<dbReference type="Gene3D" id="3.40.30.10">
    <property type="entry name" value="Glutaredoxin"/>
    <property type="match status" value="1"/>
</dbReference>
<dbReference type="AlphaFoldDB" id="A0A0M2UP33"/>
<accession>A0A0M2UP33</accession>
<name>A0A0M2UP33_9BACT</name>
<evidence type="ECO:0000313" key="1">
    <source>
        <dbReference type="EMBL" id="KKO17898.1"/>
    </source>
</evidence>
<dbReference type="Proteomes" id="UP000034954">
    <property type="component" value="Unassembled WGS sequence"/>
</dbReference>